<reference evidence="1" key="2">
    <citation type="journal article" date="2015" name="Fish Shellfish Immunol.">
        <title>Early steps in the European eel (Anguilla anguilla)-Vibrio vulnificus interaction in the gills: Role of the RtxA13 toxin.</title>
        <authorList>
            <person name="Callol A."/>
            <person name="Pajuelo D."/>
            <person name="Ebbesson L."/>
            <person name="Teles M."/>
            <person name="MacKenzie S."/>
            <person name="Amaro C."/>
        </authorList>
    </citation>
    <scope>NUCLEOTIDE SEQUENCE</scope>
</reference>
<sequence>MNNLYMFCVNIVIAL</sequence>
<accession>A0A0E9TCK5</accession>
<proteinExistence type="predicted"/>
<reference evidence="1" key="1">
    <citation type="submission" date="2014-11" db="EMBL/GenBank/DDBJ databases">
        <authorList>
            <person name="Amaro Gonzalez C."/>
        </authorList>
    </citation>
    <scope>NUCLEOTIDE SEQUENCE</scope>
</reference>
<name>A0A0E9TCK5_ANGAN</name>
<protein>
    <submittedName>
        <fullName evidence="1">Uncharacterized protein</fullName>
    </submittedName>
</protein>
<organism evidence="1">
    <name type="scientific">Anguilla anguilla</name>
    <name type="common">European freshwater eel</name>
    <name type="synonym">Muraena anguilla</name>
    <dbReference type="NCBI Taxonomy" id="7936"/>
    <lineage>
        <taxon>Eukaryota</taxon>
        <taxon>Metazoa</taxon>
        <taxon>Chordata</taxon>
        <taxon>Craniata</taxon>
        <taxon>Vertebrata</taxon>
        <taxon>Euteleostomi</taxon>
        <taxon>Actinopterygii</taxon>
        <taxon>Neopterygii</taxon>
        <taxon>Teleostei</taxon>
        <taxon>Anguilliformes</taxon>
        <taxon>Anguillidae</taxon>
        <taxon>Anguilla</taxon>
    </lineage>
</organism>
<evidence type="ECO:0000313" key="1">
    <source>
        <dbReference type="EMBL" id="JAH51414.1"/>
    </source>
</evidence>
<dbReference type="EMBL" id="GBXM01057163">
    <property type="protein sequence ID" value="JAH51414.1"/>
    <property type="molecule type" value="Transcribed_RNA"/>
</dbReference>